<gene>
    <name evidence="1" type="ORF">CEXT_548551</name>
</gene>
<reference evidence="1 2" key="1">
    <citation type="submission" date="2021-06" db="EMBL/GenBank/DDBJ databases">
        <title>Caerostris extrusa draft genome.</title>
        <authorList>
            <person name="Kono N."/>
            <person name="Arakawa K."/>
        </authorList>
    </citation>
    <scope>NUCLEOTIDE SEQUENCE [LARGE SCALE GENOMIC DNA]</scope>
</reference>
<keyword evidence="2" id="KW-1185">Reference proteome</keyword>
<protein>
    <submittedName>
        <fullName evidence="1">Uncharacterized protein</fullName>
    </submittedName>
</protein>
<accession>A0AAV4YBC8</accession>
<evidence type="ECO:0000313" key="2">
    <source>
        <dbReference type="Proteomes" id="UP001054945"/>
    </source>
</evidence>
<comment type="caution">
    <text evidence="1">The sequence shown here is derived from an EMBL/GenBank/DDBJ whole genome shotgun (WGS) entry which is preliminary data.</text>
</comment>
<dbReference type="Proteomes" id="UP001054945">
    <property type="component" value="Unassembled WGS sequence"/>
</dbReference>
<dbReference type="EMBL" id="BPLR01018964">
    <property type="protein sequence ID" value="GIZ03520.1"/>
    <property type="molecule type" value="Genomic_DNA"/>
</dbReference>
<organism evidence="1 2">
    <name type="scientific">Caerostris extrusa</name>
    <name type="common">Bark spider</name>
    <name type="synonym">Caerostris bankana</name>
    <dbReference type="NCBI Taxonomy" id="172846"/>
    <lineage>
        <taxon>Eukaryota</taxon>
        <taxon>Metazoa</taxon>
        <taxon>Ecdysozoa</taxon>
        <taxon>Arthropoda</taxon>
        <taxon>Chelicerata</taxon>
        <taxon>Arachnida</taxon>
        <taxon>Araneae</taxon>
        <taxon>Araneomorphae</taxon>
        <taxon>Entelegynae</taxon>
        <taxon>Araneoidea</taxon>
        <taxon>Araneidae</taxon>
        <taxon>Caerostris</taxon>
    </lineage>
</organism>
<name>A0AAV4YBC8_CAEEX</name>
<proteinExistence type="predicted"/>
<dbReference type="AlphaFoldDB" id="A0AAV4YBC8"/>
<evidence type="ECO:0000313" key="1">
    <source>
        <dbReference type="EMBL" id="GIZ03520.1"/>
    </source>
</evidence>
<sequence length="123" mass="14284">MTIIQNIKTVYQISVGHLSEQKDLEVTLMYSTLCRRLLVEYYTDCNENALAFLNLLVSRLVIKNISQIIIHPHYTELNEIHHLKCPFTHQLVDEHDCVPTVGIYTDESGLEQVYKWDHSSTIP</sequence>